<dbReference type="PANTHER" id="PTHR12677:SF59">
    <property type="entry name" value="GOLGI APPARATUS MEMBRANE PROTEIN TVP38-RELATED"/>
    <property type="match status" value="1"/>
</dbReference>
<protein>
    <recommendedName>
        <fullName evidence="6">TVP38/TMEM64 family membrane protein</fullName>
    </recommendedName>
</protein>
<sequence length="210" mass="24461">MRKILYFLLMYGLILLTAFYYRDFLLDWLQDSDFSHLPLMFFLAVLFSIIPIVPFTIFAGMMGMKYGVWIGGVINWFGTVGAAVIFFLLARYFFVHEFKQYVSRFKGYEKWNSIITKNSFITVLFARLIFIVPAPVINIGSGLSPIPFKIYFLATAIGELPSMIIYAFLGNQLFTSIQTFMYGLSLYLGFVLIIWLIYRRWLKQKSKVIV</sequence>
<keyword evidence="9" id="KW-1185">Reference proteome</keyword>
<evidence type="ECO:0000256" key="5">
    <source>
        <dbReference type="ARBA" id="ARBA00023136"/>
    </source>
</evidence>
<feature type="transmembrane region" description="Helical" evidence="6">
    <location>
        <begin position="180"/>
        <end position="198"/>
    </location>
</feature>
<keyword evidence="4 6" id="KW-1133">Transmembrane helix</keyword>
<evidence type="ECO:0000313" key="8">
    <source>
        <dbReference type="EMBL" id="SNX69372.1"/>
    </source>
</evidence>
<dbReference type="OrthoDB" id="2381682at2"/>
<dbReference type="Proteomes" id="UP000219546">
    <property type="component" value="Unassembled WGS sequence"/>
</dbReference>
<evidence type="ECO:0000256" key="4">
    <source>
        <dbReference type="ARBA" id="ARBA00022989"/>
    </source>
</evidence>
<evidence type="ECO:0000259" key="7">
    <source>
        <dbReference type="Pfam" id="PF09335"/>
    </source>
</evidence>
<evidence type="ECO:0000256" key="3">
    <source>
        <dbReference type="ARBA" id="ARBA00022692"/>
    </source>
</evidence>
<evidence type="ECO:0000256" key="6">
    <source>
        <dbReference type="RuleBase" id="RU366058"/>
    </source>
</evidence>
<name>A0A285CP94_9BACI</name>
<dbReference type="PANTHER" id="PTHR12677">
    <property type="entry name" value="GOLGI APPARATUS MEMBRANE PROTEIN TVP38-RELATED"/>
    <property type="match status" value="1"/>
</dbReference>
<dbReference type="AlphaFoldDB" id="A0A285CP94"/>
<dbReference type="GO" id="GO:0005886">
    <property type="term" value="C:plasma membrane"/>
    <property type="evidence" value="ECO:0007669"/>
    <property type="project" value="UniProtKB-SubCell"/>
</dbReference>
<dbReference type="InterPro" id="IPR032816">
    <property type="entry name" value="VTT_dom"/>
</dbReference>
<keyword evidence="5 6" id="KW-0472">Membrane</keyword>
<feature type="transmembrane region" description="Helical" evidence="6">
    <location>
        <begin position="73"/>
        <end position="94"/>
    </location>
</feature>
<reference evidence="8 9" key="1">
    <citation type="submission" date="2017-08" db="EMBL/GenBank/DDBJ databases">
        <authorList>
            <person name="de Groot N.N."/>
        </authorList>
    </citation>
    <scope>NUCLEOTIDE SEQUENCE [LARGE SCALE GENOMIC DNA]</scope>
    <source>
        <strain evidence="8 9">JC228</strain>
    </source>
</reference>
<feature type="transmembrane region" description="Helical" evidence="6">
    <location>
        <begin position="41"/>
        <end position="61"/>
    </location>
</feature>
<proteinExistence type="inferred from homology"/>
<evidence type="ECO:0000256" key="2">
    <source>
        <dbReference type="ARBA" id="ARBA00022475"/>
    </source>
</evidence>
<feature type="transmembrane region" description="Helical" evidence="6">
    <location>
        <begin position="150"/>
        <end position="168"/>
    </location>
</feature>
<keyword evidence="2 6" id="KW-1003">Cell membrane</keyword>
<dbReference type="InterPro" id="IPR015414">
    <property type="entry name" value="TMEM64"/>
</dbReference>
<comment type="subcellular location">
    <subcellularLocation>
        <location evidence="1 6">Cell membrane</location>
        <topology evidence="1 6">Multi-pass membrane protein</topology>
    </subcellularLocation>
</comment>
<dbReference type="RefSeq" id="WP_097157973.1">
    <property type="nucleotide sequence ID" value="NZ_JBEPMQ010000002.1"/>
</dbReference>
<feature type="transmembrane region" description="Helical" evidence="6">
    <location>
        <begin position="5"/>
        <end position="21"/>
    </location>
</feature>
<evidence type="ECO:0000256" key="1">
    <source>
        <dbReference type="ARBA" id="ARBA00004651"/>
    </source>
</evidence>
<dbReference type="Pfam" id="PF09335">
    <property type="entry name" value="VTT_dom"/>
    <property type="match status" value="1"/>
</dbReference>
<dbReference type="EMBL" id="OAOP01000003">
    <property type="protein sequence ID" value="SNX69372.1"/>
    <property type="molecule type" value="Genomic_DNA"/>
</dbReference>
<organism evidence="8 9">
    <name type="scientific">Bacillus oleivorans</name>
    <dbReference type="NCBI Taxonomy" id="1448271"/>
    <lineage>
        <taxon>Bacteria</taxon>
        <taxon>Bacillati</taxon>
        <taxon>Bacillota</taxon>
        <taxon>Bacilli</taxon>
        <taxon>Bacillales</taxon>
        <taxon>Bacillaceae</taxon>
        <taxon>Bacillus</taxon>
    </lineage>
</organism>
<evidence type="ECO:0000313" key="9">
    <source>
        <dbReference type="Proteomes" id="UP000219546"/>
    </source>
</evidence>
<accession>A0A285CP94</accession>
<comment type="similarity">
    <text evidence="6">Belongs to the TVP38/TMEM64 family.</text>
</comment>
<feature type="domain" description="VTT" evidence="7">
    <location>
        <begin position="51"/>
        <end position="171"/>
    </location>
</feature>
<keyword evidence="3 6" id="KW-0812">Transmembrane</keyword>
<gene>
    <name evidence="8" type="ORF">SAMN05877753_10320</name>
</gene>
<feature type="transmembrane region" description="Helical" evidence="6">
    <location>
        <begin position="114"/>
        <end position="138"/>
    </location>
</feature>